<reference evidence="1 3" key="1">
    <citation type="journal article" date="2014" name="Genome Announc.">
        <title>Draft Genome Sequence of Xylella fastidiosa Pear Leaf Scorch Strain in Taiwan.</title>
        <authorList>
            <person name="Su C.C."/>
            <person name="Deng W.L."/>
            <person name="Jan F.J."/>
            <person name="Chang C.J."/>
            <person name="Huang H."/>
            <person name="Chen J."/>
        </authorList>
    </citation>
    <scope>NUCLEOTIDE SEQUENCE [LARGE SCALE GENOMIC DNA]</scope>
    <source>
        <strain evidence="1 3">PLS229</strain>
    </source>
</reference>
<dbReference type="KEGG" id="xtw:AB672_05570"/>
<dbReference type="EMBL" id="JAJPPU010000002">
    <property type="protein sequence ID" value="MCD8473854.1"/>
    <property type="molecule type" value="Genomic_DNA"/>
</dbReference>
<comment type="caution">
    <text evidence="1">The sequence shown here is derived from an EMBL/GenBank/DDBJ whole genome shotgun (WGS) entry which is preliminary data.</text>
</comment>
<organism evidence="1 3">
    <name type="scientific">Xylella taiwanensis</name>
    <dbReference type="NCBI Taxonomy" id="1444770"/>
    <lineage>
        <taxon>Bacteria</taxon>
        <taxon>Pseudomonadati</taxon>
        <taxon>Pseudomonadota</taxon>
        <taxon>Gammaproteobacteria</taxon>
        <taxon>Lysobacterales</taxon>
        <taxon>Lysobacteraceae</taxon>
        <taxon>Xylella</taxon>
    </lineage>
</organism>
<protein>
    <recommendedName>
        <fullName evidence="5">Histidine kinase/HSP90-like ATPase domain-containing protein</fullName>
    </recommendedName>
</protein>
<dbReference type="AlphaFoldDB" id="Z9JIH3"/>
<accession>Z9JIH3</accession>
<evidence type="ECO:0000313" key="4">
    <source>
        <dbReference type="Proteomes" id="UP001430701"/>
    </source>
</evidence>
<evidence type="ECO:0000313" key="1">
    <source>
        <dbReference type="EMBL" id="EWS77517.1"/>
    </source>
</evidence>
<dbReference type="OrthoDB" id="2041081at2"/>
<evidence type="ECO:0008006" key="5">
    <source>
        <dbReference type="Google" id="ProtNLM"/>
    </source>
</evidence>
<dbReference type="SUPFAM" id="SSF55874">
    <property type="entry name" value="ATPase domain of HSP90 chaperone/DNA topoisomerase II/histidine kinase"/>
    <property type="match status" value="1"/>
</dbReference>
<dbReference type="STRING" id="1444770.AF72_10650"/>
<gene>
    <name evidence="1" type="ORF">AF72_10650</name>
    <name evidence="2" type="ORF">LPH55_10410</name>
</gene>
<dbReference type="eggNOG" id="COG0323">
    <property type="taxonomic scope" value="Bacteria"/>
</dbReference>
<dbReference type="EMBL" id="JDSQ01000019">
    <property type="protein sequence ID" value="EWS77517.1"/>
    <property type="molecule type" value="Genomic_DNA"/>
</dbReference>
<evidence type="ECO:0000313" key="2">
    <source>
        <dbReference type="EMBL" id="MCD8473854.1"/>
    </source>
</evidence>
<dbReference type="PATRIC" id="fig|1444770.3.peg.2521"/>
<dbReference type="RefSeq" id="WP_038272145.1">
    <property type="nucleotide sequence ID" value="NZ_CP053627.1"/>
</dbReference>
<dbReference type="Proteomes" id="UP001430701">
    <property type="component" value="Unassembled WGS sequence"/>
</dbReference>
<reference evidence="2" key="2">
    <citation type="submission" date="2021-11" db="EMBL/GenBank/DDBJ databases">
        <title>Genome sequence of Xylella taiwanensis PLS432.</title>
        <authorList>
            <person name="Weng L.-W."/>
            <person name="Su C.-C."/>
            <person name="Tsai C.-W."/>
            <person name="Kuo C.-H."/>
        </authorList>
    </citation>
    <scope>NUCLEOTIDE SEQUENCE</scope>
    <source>
        <strain evidence="2">PLS432</strain>
    </source>
</reference>
<keyword evidence="4" id="KW-1185">Reference proteome</keyword>
<dbReference type="InterPro" id="IPR036890">
    <property type="entry name" value="HATPase_C_sf"/>
</dbReference>
<dbReference type="GeneID" id="68900751"/>
<evidence type="ECO:0000313" key="3">
    <source>
        <dbReference type="Proteomes" id="UP000020406"/>
    </source>
</evidence>
<dbReference type="Proteomes" id="UP000020406">
    <property type="component" value="Unassembled WGS sequence"/>
</dbReference>
<sequence length="99" mass="11299">MLVRTRRSNQVELDGSSLPEIVGFDIENNGIGFNDAHRESFDTLDTDLKITEGGKGFGRFTSPKYFDDLHVKSIYLDSDGFKSRSFSMGKEHEIERRHV</sequence>
<name>Z9JIH3_9GAMM</name>
<proteinExistence type="predicted"/>